<dbReference type="GO" id="GO:0071949">
    <property type="term" value="F:FAD binding"/>
    <property type="evidence" value="ECO:0007669"/>
    <property type="project" value="InterPro"/>
</dbReference>
<dbReference type="STRING" id="1392250.A0A2I2GMG1"/>
<dbReference type="Pfam" id="PF01266">
    <property type="entry name" value="DAO"/>
    <property type="match status" value="1"/>
</dbReference>
<dbReference type="RefSeq" id="XP_024709383.1">
    <property type="nucleotide sequence ID" value="XM_024846160.1"/>
</dbReference>
<sequence length="335" mass="37393">MTKITILGAGITGMAIASQLPRHHDITIVARNLPGDEPHSQEWASPWAGAIWAGMDGSTPREQQFQLNALGVWWKLALSDPESGVRRIEMTEYRDSKTLDQIWIRDKVPEFRVIPENERLPGTTVGFKYRTVVLTPMVFLPWLRAKLEATGVKFQRVTVRSLDDLRGMGHDILINAAGIGPLRLEDVKDTRVQEVRGQTVLVKSKFDKLFVRNGDNYTYAFARGDGTTVLGGIKQFGSTETQVDSDIRADIIRRVHESLPEDFPSPDPKDYTIVRDIVGIRPQREGGVRVEKEIVNGQKVVHAYGVAGGGYVFSFGVAKEVARLVDEYESPVARL</sequence>
<evidence type="ECO:0000256" key="3">
    <source>
        <dbReference type="ARBA" id="ARBA00022630"/>
    </source>
</evidence>
<dbReference type="GeneID" id="36553859"/>
<protein>
    <submittedName>
        <fullName evidence="8">Nucleotide-binding domain-containing protein</fullName>
    </submittedName>
</protein>
<evidence type="ECO:0000256" key="5">
    <source>
        <dbReference type="ARBA" id="ARBA00023002"/>
    </source>
</evidence>
<dbReference type="Proteomes" id="UP000234275">
    <property type="component" value="Unassembled WGS sequence"/>
</dbReference>
<name>A0A2I2GMG1_9EURO</name>
<dbReference type="AlphaFoldDB" id="A0A2I2GMG1"/>
<organism evidence="8 9">
    <name type="scientific">Aspergillus steynii IBT 23096</name>
    <dbReference type="NCBI Taxonomy" id="1392250"/>
    <lineage>
        <taxon>Eukaryota</taxon>
        <taxon>Fungi</taxon>
        <taxon>Dikarya</taxon>
        <taxon>Ascomycota</taxon>
        <taxon>Pezizomycotina</taxon>
        <taxon>Eurotiomycetes</taxon>
        <taxon>Eurotiomycetidae</taxon>
        <taxon>Eurotiales</taxon>
        <taxon>Aspergillaceae</taxon>
        <taxon>Aspergillus</taxon>
        <taxon>Aspergillus subgen. Circumdati</taxon>
    </lineage>
</organism>
<keyword evidence="3" id="KW-0285">Flavoprotein</keyword>
<comment type="similarity">
    <text evidence="2">Belongs to the DAMOX/DASOX family.</text>
</comment>
<evidence type="ECO:0000259" key="7">
    <source>
        <dbReference type="Pfam" id="PF01266"/>
    </source>
</evidence>
<feature type="binding site" evidence="6">
    <location>
        <position position="159"/>
    </location>
    <ligand>
        <name>FAD</name>
        <dbReference type="ChEBI" id="CHEBI:57692"/>
    </ligand>
</feature>
<evidence type="ECO:0000256" key="1">
    <source>
        <dbReference type="ARBA" id="ARBA00001974"/>
    </source>
</evidence>
<dbReference type="Gene3D" id="3.30.9.10">
    <property type="entry name" value="D-Amino Acid Oxidase, subunit A, domain 2"/>
    <property type="match status" value="1"/>
</dbReference>
<dbReference type="PIRSF" id="PIRSF000189">
    <property type="entry name" value="D-aa_oxidase"/>
    <property type="match status" value="1"/>
</dbReference>
<dbReference type="InterPro" id="IPR006076">
    <property type="entry name" value="FAD-dep_OxRdtase"/>
</dbReference>
<evidence type="ECO:0000256" key="6">
    <source>
        <dbReference type="PIRSR" id="PIRSR000189-1"/>
    </source>
</evidence>
<dbReference type="PANTHER" id="PTHR11530:SF11">
    <property type="entry name" value="D-ASPARTATE OXIDASE"/>
    <property type="match status" value="1"/>
</dbReference>
<comment type="cofactor">
    <cofactor evidence="1 6">
        <name>FAD</name>
        <dbReference type="ChEBI" id="CHEBI:57692"/>
    </cofactor>
</comment>
<feature type="binding site" evidence="6">
    <location>
        <position position="308"/>
    </location>
    <ligand>
        <name>D-dopa</name>
        <dbReference type="ChEBI" id="CHEBI:149689"/>
    </ligand>
</feature>
<feature type="binding site" evidence="6">
    <location>
        <position position="281"/>
    </location>
    <ligand>
        <name>D-dopa</name>
        <dbReference type="ChEBI" id="CHEBI:149689"/>
    </ligand>
</feature>
<dbReference type="VEuPathDB" id="FungiDB:P170DRAFT_397115"/>
<dbReference type="EMBL" id="MSFO01000001">
    <property type="protein sequence ID" value="PLB54081.1"/>
    <property type="molecule type" value="Genomic_DNA"/>
</dbReference>
<accession>A0A2I2GMG1</accession>
<dbReference type="InterPro" id="IPR023209">
    <property type="entry name" value="DAO"/>
</dbReference>
<keyword evidence="4 6" id="KW-0274">FAD</keyword>
<keyword evidence="9" id="KW-1185">Reference proteome</keyword>
<evidence type="ECO:0000256" key="4">
    <source>
        <dbReference type="ARBA" id="ARBA00022827"/>
    </source>
</evidence>
<evidence type="ECO:0000256" key="2">
    <source>
        <dbReference type="ARBA" id="ARBA00006730"/>
    </source>
</evidence>
<dbReference type="GO" id="GO:0003884">
    <property type="term" value="F:D-amino-acid oxidase activity"/>
    <property type="evidence" value="ECO:0007669"/>
    <property type="project" value="InterPro"/>
</dbReference>
<dbReference type="GO" id="GO:0005737">
    <property type="term" value="C:cytoplasm"/>
    <property type="evidence" value="ECO:0007669"/>
    <property type="project" value="TreeGrafter"/>
</dbReference>
<dbReference type="PROSITE" id="PS00677">
    <property type="entry name" value="DAO"/>
    <property type="match status" value="1"/>
</dbReference>
<dbReference type="PANTHER" id="PTHR11530">
    <property type="entry name" value="D-AMINO ACID OXIDASE"/>
    <property type="match status" value="1"/>
</dbReference>
<dbReference type="GO" id="GO:0019478">
    <property type="term" value="P:D-amino acid catabolic process"/>
    <property type="evidence" value="ECO:0007669"/>
    <property type="project" value="TreeGrafter"/>
</dbReference>
<dbReference type="OrthoDB" id="2015447at2759"/>
<dbReference type="Gene3D" id="3.40.50.720">
    <property type="entry name" value="NAD(P)-binding Rossmann-like Domain"/>
    <property type="match status" value="1"/>
</dbReference>
<reference evidence="8 9" key="1">
    <citation type="submission" date="2016-12" db="EMBL/GenBank/DDBJ databases">
        <title>The genomes of Aspergillus section Nigri reveals drivers in fungal speciation.</title>
        <authorList>
            <consortium name="DOE Joint Genome Institute"/>
            <person name="Vesth T.C."/>
            <person name="Nybo J."/>
            <person name="Theobald S."/>
            <person name="Brandl J."/>
            <person name="Frisvad J.C."/>
            <person name="Nielsen K.F."/>
            <person name="Lyhne E.K."/>
            <person name="Kogle M.E."/>
            <person name="Kuo A."/>
            <person name="Riley R."/>
            <person name="Clum A."/>
            <person name="Nolan M."/>
            <person name="Lipzen A."/>
            <person name="Salamov A."/>
            <person name="Henrissat B."/>
            <person name="Wiebenga A."/>
            <person name="De Vries R.P."/>
            <person name="Grigoriev I.V."/>
            <person name="Mortensen U.H."/>
            <person name="Andersen M.R."/>
            <person name="Baker S.E."/>
        </authorList>
    </citation>
    <scope>NUCLEOTIDE SEQUENCE [LARGE SCALE GENOMIC DNA]</scope>
    <source>
        <strain evidence="8 9">IBT 23096</strain>
    </source>
</reference>
<dbReference type="SUPFAM" id="SSF51971">
    <property type="entry name" value="Nucleotide-binding domain"/>
    <property type="match status" value="1"/>
</dbReference>
<gene>
    <name evidence="8" type="ORF">P170DRAFT_397115</name>
</gene>
<keyword evidence="5" id="KW-0560">Oxidoreductase</keyword>
<comment type="caution">
    <text evidence="8">The sequence shown here is derived from an EMBL/GenBank/DDBJ whole genome shotgun (WGS) entry which is preliminary data.</text>
</comment>
<evidence type="ECO:0000313" key="9">
    <source>
        <dbReference type="Proteomes" id="UP000234275"/>
    </source>
</evidence>
<evidence type="ECO:0000313" key="8">
    <source>
        <dbReference type="EMBL" id="PLB54081.1"/>
    </source>
</evidence>
<proteinExistence type="inferred from homology"/>
<dbReference type="SUPFAM" id="SSF54373">
    <property type="entry name" value="FAD-linked reductases, C-terminal domain"/>
    <property type="match status" value="1"/>
</dbReference>
<dbReference type="InterPro" id="IPR006181">
    <property type="entry name" value="D-amino_acid_oxidase_CS"/>
</dbReference>
<feature type="domain" description="FAD dependent oxidoreductase" evidence="7">
    <location>
        <begin position="4"/>
        <end position="324"/>
    </location>
</feature>